<evidence type="ECO:0000256" key="1">
    <source>
        <dbReference type="SAM" id="MobiDB-lite"/>
    </source>
</evidence>
<sequence length="165" mass="18288">MDNQREAELQNAARHVVSLLRSALTRESCPPSGMDEGQVQREQVTAGRRQHATQLQGQATPGNRVESAVRPQRTLSGVASGNSVDQSMARAFPGLFKARKSFIPTPKKRPARSMPIQFFLLNKSVERTPKASEELILLQAGLGRRTVAIPEDADHSEVLHFKFYI</sequence>
<evidence type="ECO:0000313" key="2">
    <source>
        <dbReference type="EMBL" id="KAK9953766.1"/>
    </source>
</evidence>
<feature type="region of interest" description="Disordered" evidence="1">
    <location>
        <begin position="47"/>
        <end position="70"/>
    </location>
</feature>
<accession>A0AAW1YX97</accession>
<keyword evidence="3" id="KW-1185">Reference proteome</keyword>
<dbReference type="Proteomes" id="UP001479290">
    <property type="component" value="Unassembled WGS sequence"/>
</dbReference>
<proteinExistence type="predicted"/>
<dbReference type="EMBL" id="JAWDJR010000022">
    <property type="protein sequence ID" value="KAK9953766.1"/>
    <property type="molecule type" value="Genomic_DNA"/>
</dbReference>
<reference evidence="2 3" key="1">
    <citation type="submission" date="2024-05" db="EMBL/GenBank/DDBJ databases">
        <title>A high-quality chromosomal-level genome assembly of Topmouth culter (Culter alburnus).</title>
        <authorList>
            <person name="Zhao H."/>
        </authorList>
    </citation>
    <scope>NUCLEOTIDE SEQUENCE [LARGE SCALE GENOMIC DNA]</scope>
    <source>
        <strain evidence="2">CATC2023</strain>
        <tissue evidence="2">Muscle</tissue>
    </source>
</reference>
<gene>
    <name evidence="2" type="ORF">ABG768_015893</name>
</gene>
<comment type="caution">
    <text evidence="2">The sequence shown here is derived from an EMBL/GenBank/DDBJ whole genome shotgun (WGS) entry which is preliminary data.</text>
</comment>
<evidence type="ECO:0000313" key="3">
    <source>
        <dbReference type="Proteomes" id="UP001479290"/>
    </source>
</evidence>
<feature type="compositionally biased region" description="Polar residues" evidence="1">
    <location>
        <begin position="52"/>
        <end position="61"/>
    </location>
</feature>
<organism evidence="2 3">
    <name type="scientific">Culter alburnus</name>
    <name type="common">Topmouth culter</name>
    <dbReference type="NCBI Taxonomy" id="194366"/>
    <lineage>
        <taxon>Eukaryota</taxon>
        <taxon>Metazoa</taxon>
        <taxon>Chordata</taxon>
        <taxon>Craniata</taxon>
        <taxon>Vertebrata</taxon>
        <taxon>Euteleostomi</taxon>
        <taxon>Actinopterygii</taxon>
        <taxon>Neopterygii</taxon>
        <taxon>Teleostei</taxon>
        <taxon>Ostariophysi</taxon>
        <taxon>Cypriniformes</taxon>
        <taxon>Xenocyprididae</taxon>
        <taxon>Xenocypridinae</taxon>
        <taxon>Culter</taxon>
    </lineage>
</organism>
<dbReference type="AlphaFoldDB" id="A0AAW1YX97"/>
<protein>
    <submittedName>
        <fullName evidence="2">Uncharacterized protein</fullName>
    </submittedName>
</protein>
<name>A0AAW1YX97_CULAL</name>